<evidence type="ECO:0000259" key="6">
    <source>
        <dbReference type="Pfam" id="PF13249"/>
    </source>
</evidence>
<dbReference type="EMBL" id="PXYV01000032">
    <property type="protein sequence ID" value="PSR21547.1"/>
    <property type="molecule type" value="Genomic_DNA"/>
</dbReference>
<comment type="pathway">
    <text evidence="1">Secondary metabolite biosynthesis; hopanoid biosynthesis.</text>
</comment>
<reference evidence="7 8" key="1">
    <citation type="journal article" date="2014" name="BMC Genomics">
        <title>Comparison of environmental and isolate Sulfobacillus genomes reveals diverse carbon, sulfur, nitrogen, and hydrogen metabolisms.</title>
        <authorList>
            <person name="Justice N.B."/>
            <person name="Norman A."/>
            <person name="Brown C.T."/>
            <person name="Singh A."/>
            <person name="Thomas B.C."/>
            <person name="Banfield J.F."/>
        </authorList>
    </citation>
    <scope>NUCLEOTIDE SEQUENCE [LARGE SCALE GENOMIC DNA]</scope>
    <source>
        <strain evidence="7">AMDSBA3</strain>
    </source>
</reference>
<accession>A0A2T2WH32</accession>
<evidence type="ECO:0000256" key="4">
    <source>
        <dbReference type="ARBA" id="ARBA00023235"/>
    </source>
</evidence>
<feature type="domain" description="Squalene cyclase C-terminal" evidence="5">
    <location>
        <begin position="304"/>
        <end position="623"/>
    </location>
</feature>
<dbReference type="PANTHER" id="PTHR11764:SF20">
    <property type="entry name" value="LANOSTEROL SYNTHASE"/>
    <property type="match status" value="1"/>
</dbReference>
<dbReference type="InterPro" id="IPR032697">
    <property type="entry name" value="SQ_cyclase_N"/>
</dbReference>
<evidence type="ECO:0000256" key="3">
    <source>
        <dbReference type="ARBA" id="ARBA00022737"/>
    </source>
</evidence>
<dbReference type="Pfam" id="PF13249">
    <property type="entry name" value="SQHop_cyclase_N"/>
    <property type="match status" value="1"/>
</dbReference>
<dbReference type="GO" id="GO:0016104">
    <property type="term" value="P:triterpenoid biosynthetic process"/>
    <property type="evidence" value="ECO:0007669"/>
    <property type="project" value="InterPro"/>
</dbReference>
<comment type="caution">
    <text evidence="7">The sequence shown here is derived from an EMBL/GenBank/DDBJ whole genome shotgun (WGS) entry which is preliminary data.</text>
</comment>
<evidence type="ECO:0000256" key="1">
    <source>
        <dbReference type="ARBA" id="ARBA00004999"/>
    </source>
</evidence>
<dbReference type="InterPro" id="IPR032696">
    <property type="entry name" value="SQ_cyclase_C"/>
</dbReference>
<evidence type="ECO:0000313" key="7">
    <source>
        <dbReference type="EMBL" id="PSR21547.1"/>
    </source>
</evidence>
<dbReference type="AlphaFoldDB" id="A0A2T2WH32"/>
<keyword evidence="3" id="KW-0677">Repeat</keyword>
<dbReference type="UniPathway" id="UPA00337"/>
<dbReference type="InterPro" id="IPR006400">
    <property type="entry name" value="Hopene-cyclase"/>
</dbReference>
<comment type="similarity">
    <text evidence="2">Belongs to the terpene cyclase/mutase family.</text>
</comment>
<proteinExistence type="inferred from homology"/>
<dbReference type="Pfam" id="PF13243">
    <property type="entry name" value="SQHop_cyclase_C"/>
    <property type="match status" value="1"/>
</dbReference>
<dbReference type="SFLD" id="SFLDG01016">
    <property type="entry name" value="Prenyltransferase_Like_2"/>
    <property type="match status" value="1"/>
</dbReference>
<dbReference type="CDD" id="cd02892">
    <property type="entry name" value="SQCY_1"/>
    <property type="match status" value="1"/>
</dbReference>
<organism evidence="7 8">
    <name type="scientific">Sulfobacillus acidophilus</name>
    <dbReference type="NCBI Taxonomy" id="53633"/>
    <lineage>
        <taxon>Bacteria</taxon>
        <taxon>Bacillati</taxon>
        <taxon>Bacillota</taxon>
        <taxon>Clostridia</taxon>
        <taxon>Eubacteriales</taxon>
        <taxon>Clostridiales Family XVII. Incertae Sedis</taxon>
        <taxon>Sulfobacillus</taxon>
    </lineage>
</organism>
<dbReference type="Gene3D" id="1.50.10.20">
    <property type="match status" value="2"/>
</dbReference>
<dbReference type="GO" id="GO:0016866">
    <property type="term" value="F:intramolecular transferase activity"/>
    <property type="evidence" value="ECO:0007669"/>
    <property type="project" value="InterPro"/>
</dbReference>
<name>A0A2T2WH32_9FIRM</name>
<evidence type="ECO:0000256" key="2">
    <source>
        <dbReference type="ARBA" id="ARBA00009755"/>
    </source>
</evidence>
<gene>
    <name evidence="7" type="primary">shc</name>
    <name evidence="7" type="ORF">C7B45_10440</name>
</gene>
<dbReference type="PANTHER" id="PTHR11764">
    <property type="entry name" value="TERPENE CYCLASE/MUTASE FAMILY MEMBER"/>
    <property type="match status" value="1"/>
</dbReference>
<dbReference type="Proteomes" id="UP000241848">
    <property type="component" value="Unassembled WGS sequence"/>
</dbReference>
<dbReference type="SUPFAM" id="SSF48239">
    <property type="entry name" value="Terpenoid cyclases/Protein prenyltransferases"/>
    <property type="match status" value="2"/>
</dbReference>
<dbReference type="InterPro" id="IPR018333">
    <property type="entry name" value="Squalene_cyclase"/>
</dbReference>
<protein>
    <submittedName>
        <fullName evidence="7">Squalene--hopene cyclase</fullName>
    </submittedName>
</protein>
<dbReference type="NCBIfam" id="TIGR01787">
    <property type="entry name" value="squalene_cyclas"/>
    <property type="match status" value="1"/>
</dbReference>
<dbReference type="GO" id="GO:0005811">
    <property type="term" value="C:lipid droplet"/>
    <property type="evidence" value="ECO:0007669"/>
    <property type="project" value="InterPro"/>
</dbReference>
<keyword evidence="4" id="KW-0413">Isomerase</keyword>
<dbReference type="NCBIfam" id="TIGR01507">
    <property type="entry name" value="hopene_cyclase"/>
    <property type="match status" value="1"/>
</dbReference>
<sequence>MELETEDALSRGIEAARERLLALQHENGYWWGPLVSNACMEAEYIMLLHILDRRLPQREQAVAHHLLSTQNPDGSWSIYYGGPGDLNATLEAYQALKLLHLDPETDPMAKARQFIADHGGIEASRVFTRLWLALLGQYPWEDLPVLPPELMWLPPWFSFSIWDFASWARPTVVALSIVMAYRPVFPLNSGEDMPEIERGQKRDRRVKSGWDAFFYWVDGLLHRYHRMGWRFGRRRAIERAFQWLVDHQERDGSWGGIQPPWFYALIAFKVLDRLDHPAFQRGWEGLEAFGVHEPDGRWWFQACISPTWDTGLAVLALCGSGLEADHPALVRAGNWLLDQQVLEAVGDWAVRRPKVKPGGWPFEFVNDHYPDVDDTAIVLMALNQIRLPDDARRKRALTKGFRWMVGLQSKNGGWGAFDADNVRTWVSRIPFSDFGWVSDPPTEDVTGHVLESLGQFGYDDAWNVVQRGVDFLKGAQAADGAFFGRWGVNYIYGIGAVIPGLEAIHYNVGEAWVQRSLDWLEQHQNADGGWGESCDSYVDPSHRGVGLSTASQTAWALFALISGGRATGQAARRGVDWLMAAQSPDGGWDEPWYTGTGFPGDFYINYTLYRVIFPLLALARYRKAIRMAS</sequence>
<dbReference type="InterPro" id="IPR008930">
    <property type="entry name" value="Terpenoid_cyclase/PrenylTrfase"/>
</dbReference>
<evidence type="ECO:0000313" key="8">
    <source>
        <dbReference type="Proteomes" id="UP000241848"/>
    </source>
</evidence>
<feature type="domain" description="Squalene cyclase N-terminal" evidence="6">
    <location>
        <begin position="13"/>
        <end position="293"/>
    </location>
</feature>
<evidence type="ECO:0000259" key="5">
    <source>
        <dbReference type="Pfam" id="PF13243"/>
    </source>
</evidence>